<name>A0A1E3PQ60_9ASCO</name>
<evidence type="ECO:0000313" key="2">
    <source>
        <dbReference type="Proteomes" id="UP000095009"/>
    </source>
</evidence>
<dbReference type="PANTHER" id="PTHR12978">
    <property type="entry name" value="HISTIDINE TRIAD HIT PROTEIN MEMBER"/>
    <property type="match status" value="1"/>
</dbReference>
<dbReference type="OrthoDB" id="10264956at2759"/>
<dbReference type="InterPro" id="IPR036265">
    <property type="entry name" value="HIT-like_sf"/>
</dbReference>
<dbReference type="Gene3D" id="3.30.428.10">
    <property type="entry name" value="HIT-like"/>
    <property type="match status" value="1"/>
</dbReference>
<dbReference type="EMBL" id="KV454407">
    <property type="protein sequence ID" value="ODQ67052.1"/>
    <property type="molecule type" value="Genomic_DNA"/>
</dbReference>
<dbReference type="GO" id="GO:0140932">
    <property type="term" value="F:5'-(N(7)-methyl 5'-triphosphoguanosine)-[mRNA] diphosphatase activity"/>
    <property type="evidence" value="ECO:0007669"/>
    <property type="project" value="EnsemblFungi"/>
</dbReference>
<gene>
    <name evidence="1" type="ORF">NADFUDRAFT_81667</name>
</gene>
<keyword evidence="2" id="KW-1185">Reference proteome</keyword>
<reference evidence="1 2" key="1">
    <citation type="journal article" date="2016" name="Proc. Natl. Acad. Sci. U.S.A.">
        <title>Comparative genomics of biotechnologically important yeasts.</title>
        <authorList>
            <person name="Riley R."/>
            <person name="Haridas S."/>
            <person name="Wolfe K.H."/>
            <person name="Lopes M.R."/>
            <person name="Hittinger C.T."/>
            <person name="Goeker M."/>
            <person name="Salamov A.A."/>
            <person name="Wisecaver J.H."/>
            <person name="Long T.M."/>
            <person name="Calvey C.H."/>
            <person name="Aerts A.L."/>
            <person name="Barry K.W."/>
            <person name="Choi C."/>
            <person name="Clum A."/>
            <person name="Coughlan A.Y."/>
            <person name="Deshpande S."/>
            <person name="Douglass A.P."/>
            <person name="Hanson S.J."/>
            <person name="Klenk H.-P."/>
            <person name="LaButti K.M."/>
            <person name="Lapidus A."/>
            <person name="Lindquist E.A."/>
            <person name="Lipzen A.M."/>
            <person name="Meier-Kolthoff J.P."/>
            <person name="Ohm R.A."/>
            <person name="Otillar R.P."/>
            <person name="Pangilinan J.L."/>
            <person name="Peng Y."/>
            <person name="Rokas A."/>
            <person name="Rosa C.A."/>
            <person name="Scheuner C."/>
            <person name="Sibirny A.A."/>
            <person name="Slot J.C."/>
            <person name="Stielow J.B."/>
            <person name="Sun H."/>
            <person name="Kurtzman C.P."/>
            <person name="Blackwell M."/>
            <person name="Grigoriev I.V."/>
            <person name="Jeffries T.W."/>
        </authorList>
    </citation>
    <scope>NUCLEOTIDE SEQUENCE [LARGE SCALE GENOMIC DNA]</scope>
    <source>
        <strain evidence="1 2">DSM 6958</strain>
    </source>
</reference>
<dbReference type="Proteomes" id="UP000095009">
    <property type="component" value="Unassembled WGS sequence"/>
</dbReference>
<dbReference type="STRING" id="857566.A0A1E3PQ60"/>
<dbReference type="Pfam" id="PF11969">
    <property type="entry name" value="DcpS_C"/>
    <property type="match status" value="1"/>
</dbReference>
<sequence length="193" mass="22630">MIEETPELYRKYVVPYICKQTGDRIKWVFNILNGDKEADKIVYRNDDPQEGFVLVPDMKWDQKTMDSLYLCAIVHRKDIASIRDIKPIHKQWLLNIKKQILDVMSEKYSMDRDQFRLFVHYQPSYYHFHIHAVNVHHNGLGNGISVGKAILLDDIIAQLDYLPDNGFEAITLNYVLGEQHGLWVDGFSKDYAK</sequence>
<dbReference type="PANTHER" id="PTHR12978:SF0">
    <property type="entry name" value="M7GPPPX DIPHOSPHATASE"/>
    <property type="match status" value="1"/>
</dbReference>
<evidence type="ECO:0000313" key="1">
    <source>
        <dbReference type="EMBL" id="ODQ67052.1"/>
    </source>
</evidence>
<protein>
    <submittedName>
        <fullName evidence="1">HIT-like protein</fullName>
    </submittedName>
</protein>
<dbReference type="GO" id="GO:0005634">
    <property type="term" value="C:nucleus"/>
    <property type="evidence" value="ECO:0007669"/>
    <property type="project" value="EnsemblFungi"/>
</dbReference>
<dbReference type="GO" id="GO:0000932">
    <property type="term" value="C:P-body"/>
    <property type="evidence" value="ECO:0007669"/>
    <property type="project" value="TreeGrafter"/>
</dbReference>
<dbReference type="GO" id="GO:0000290">
    <property type="term" value="P:deadenylation-dependent decapping of nuclear-transcribed mRNA"/>
    <property type="evidence" value="ECO:0007669"/>
    <property type="project" value="EnsemblFungi"/>
</dbReference>
<dbReference type="GO" id="GO:0000340">
    <property type="term" value="F:RNA 7-methylguanosine cap binding"/>
    <property type="evidence" value="ECO:0007669"/>
    <property type="project" value="EnsemblFungi"/>
</dbReference>
<accession>A0A1E3PQ60</accession>
<dbReference type="SUPFAM" id="SSF54197">
    <property type="entry name" value="HIT-like"/>
    <property type="match status" value="1"/>
</dbReference>
<dbReference type="AlphaFoldDB" id="A0A1E3PQ60"/>
<dbReference type="InterPro" id="IPR008594">
    <property type="entry name" value="DcpS/DCS2"/>
</dbReference>
<organism evidence="1 2">
    <name type="scientific">Nadsonia fulvescens var. elongata DSM 6958</name>
    <dbReference type="NCBI Taxonomy" id="857566"/>
    <lineage>
        <taxon>Eukaryota</taxon>
        <taxon>Fungi</taxon>
        <taxon>Dikarya</taxon>
        <taxon>Ascomycota</taxon>
        <taxon>Saccharomycotina</taxon>
        <taxon>Dipodascomycetes</taxon>
        <taxon>Dipodascales</taxon>
        <taxon>Dipodascales incertae sedis</taxon>
        <taxon>Nadsonia</taxon>
    </lineage>
</organism>
<proteinExistence type="predicted"/>